<evidence type="ECO:0000313" key="7">
    <source>
        <dbReference type="Proteomes" id="UP000236654"/>
    </source>
</evidence>
<dbReference type="Gene3D" id="3.40.50.80">
    <property type="entry name" value="Nucleotide-binding domain of ferredoxin-NADP reductase (FNR) module"/>
    <property type="match status" value="1"/>
</dbReference>
<evidence type="ECO:0000256" key="1">
    <source>
        <dbReference type="ARBA" id="ARBA00022630"/>
    </source>
</evidence>
<evidence type="ECO:0000259" key="5">
    <source>
        <dbReference type="PROSITE" id="PS51384"/>
    </source>
</evidence>
<dbReference type="EC" id="1.6.2.4" evidence="2"/>
<dbReference type="InterPro" id="IPR001709">
    <property type="entry name" value="Flavoprot_Pyr_Nucl_cyt_Rdtase"/>
</dbReference>
<dbReference type="SUPFAM" id="SSF63380">
    <property type="entry name" value="Riboflavin synthase domain-like"/>
    <property type="match status" value="1"/>
</dbReference>
<sequence length="746" mass="84941">MTVIKNKHNAVFGFVLQRLTSFWRSSHLLLAVFSGGFLLIASLTGIILSTAPVVEHFNSPSDKKAADSISLSQFVPQLKEEFIEVFSVEVDEEKAVKVDVIGFDENKDGSFYIHPSSREKIAEIPPKNEFYTWITTLHRSLFLHSTGRILMGITVFLLLLTSISGIALVIKRTNGFKNIFSHIKKQSSAQYYHTLLGRFAFIPIVIMAFAGTILFIDTQFKPKENTEIQHSPSSTEEIALRDFPLFQNTYLSDIKTLHFPFSADEEDYFELILHDRSLKIHQFTGEIIAERKTTWFQNLNALSMTLHTGKGQWIWSIVLGLISINLLYFMYSGTKIAWRRMFSKSRNETSPENAEFIILIGSENGSTQKFGQLLFNALKEAGKSVFVDDMNHYQEYAKAKHLIILTSTYGNGDSPFNARHFLSKVDKTNQKNRIKTHIIGFGSMMYPKFCQYAIDVHKKLSASNDFIVNSSPTLIDGRSHTSFMLSLEAWKKENALEFEVPQENNRKRVKLSAFQVVEKQIVDDGYTLTFTLELKPQSHQHFQSGDLLAIAPPGDETPRYYSIGKTKEGNILLSIKKHKLGECSSFLYKQEPDDIISAYIKVNKPFHLPKKGNVLMIANGTGIAPFLGMTSMYSKQKKTFFLGGRNTLSFKLYHKIIQQNESTDIFNTLHFALSKEEGNQKYVQDLVKEHKIEVARLIKNKGSIMICGSIKMRDGVLEELKRICIEHGLPPLEKHIEKGRILMDCY</sequence>
<dbReference type="RefSeq" id="WP_101333849.1">
    <property type="nucleotide sequence ID" value="NZ_PJNI01000003.1"/>
</dbReference>
<protein>
    <recommendedName>
        <fullName evidence="2">NADPH--hemoprotein reductase</fullName>
        <ecNumber evidence="2">1.6.2.4</ecNumber>
    </recommendedName>
</protein>
<keyword evidence="7" id="KW-1185">Reference proteome</keyword>
<dbReference type="GO" id="GO:0010181">
    <property type="term" value="F:FMN binding"/>
    <property type="evidence" value="ECO:0007669"/>
    <property type="project" value="InterPro"/>
</dbReference>
<dbReference type="EMBL" id="PJNI01000003">
    <property type="protein sequence ID" value="PKR81368.1"/>
    <property type="molecule type" value="Genomic_DNA"/>
</dbReference>
<evidence type="ECO:0000313" key="6">
    <source>
        <dbReference type="EMBL" id="PKR81368.1"/>
    </source>
</evidence>
<reference evidence="6 7" key="1">
    <citation type="submission" date="2017-12" db="EMBL/GenBank/DDBJ databases">
        <title>The draft genome sequence of Brumimicrobium saltpan LHR20.</title>
        <authorList>
            <person name="Do Z.-J."/>
            <person name="Luo H.-R."/>
        </authorList>
    </citation>
    <scope>NUCLEOTIDE SEQUENCE [LARGE SCALE GENOMIC DNA]</scope>
    <source>
        <strain evidence="6 7">LHR20</strain>
    </source>
</reference>
<accession>A0A2I0R469</accession>
<gene>
    <name evidence="6" type="ORF">CW751_04745</name>
</gene>
<organism evidence="6 7">
    <name type="scientific">Brumimicrobium salinarum</name>
    <dbReference type="NCBI Taxonomy" id="2058658"/>
    <lineage>
        <taxon>Bacteria</taxon>
        <taxon>Pseudomonadati</taxon>
        <taxon>Bacteroidota</taxon>
        <taxon>Flavobacteriia</taxon>
        <taxon>Flavobacteriales</taxon>
        <taxon>Crocinitomicaceae</taxon>
        <taxon>Brumimicrobium</taxon>
    </lineage>
</organism>
<dbReference type="Proteomes" id="UP000236654">
    <property type="component" value="Unassembled WGS sequence"/>
</dbReference>
<dbReference type="OrthoDB" id="9789468at2"/>
<feature type="transmembrane region" description="Helical" evidence="3">
    <location>
        <begin position="149"/>
        <end position="170"/>
    </location>
</feature>
<dbReference type="GO" id="GO:0050660">
    <property type="term" value="F:flavin adenine dinucleotide binding"/>
    <property type="evidence" value="ECO:0007669"/>
    <property type="project" value="TreeGrafter"/>
</dbReference>
<keyword evidence="3" id="KW-1133">Transmembrane helix</keyword>
<feature type="transmembrane region" description="Helical" evidence="3">
    <location>
        <begin position="28"/>
        <end position="51"/>
    </location>
</feature>
<dbReference type="InterPro" id="IPR001433">
    <property type="entry name" value="OxRdtase_FAD/NAD-bd"/>
</dbReference>
<dbReference type="GO" id="GO:0003958">
    <property type="term" value="F:NADPH-hemoprotein reductase activity"/>
    <property type="evidence" value="ECO:0007669"/>
    <property type="project" value="UniProtKB-EC"/>
</dbReference>
<dbReference type="SUPFAM" id="SSF52218">
    <property type="entry name" value="Flavoproteins"/>
    <property type="match status" value="1"/>
</dbReference>
<dbReference type="SUPFAM" id="SSF52343">
    <property type="entry name" value="Ferredoxin reductase-like, C-terminal NADP-linked domain"/>
    <property type="match status" value="1"/>
</dbReference>
<dbReference type="PANTHER" id="PTHR19384">
    <property type="entry name" value="NITRIC OXIDE SYNTHASE-RELATED"/>
    <property type="match status" value="1"/>
</dbReference>
<dbReference type="Gene3D" id="2.40.30.10">
    <property type="entry name" value="Translation factors"/>
    <property type="match status" value="1"/>
</dbReference>
<dbReference type="GO" id="GO:0005829">
    <property type="term" value="C:cytosol"/>
    <property type="evidence" value="ECO:0007669"/>
    <property type="project" value="TreeGrafter"/>
</dbReference>
<proteinExistence type="predicted"/>
<dbReference type="PRINTS" id="PR00369">
    <property type="entry name" value="FLAVODOXIN"/>
</dbReference>
<evidence type="ECO:0000256" key="3">
    <source>
        <dbReference type="SAM" id="Phobius"/>
    </source>
</evidence>
<dbReference type="PROSITE" id="PS50902">
    <property type="entry name" value="FLAVODOXIN_LIKE"/>
    <property type="match status" value="1"/>
</dbReference>
<comment type="caution">
    <text evidence="6">The sequence shown here is derived from an EMBL/GenBank/DDBJ whole genome shotgun (WGS) entry which is preliminary data.</text>
</comment>
<dbReference type="PRINTS" id="PR00371">
    <property type="entry name" value="FPNCR"/>
</dbReference>
<feature type="transmembrane region" description="Helical" evidence="3">
    <location>
        <begin position="313"/>
        <end position="331"/>
    </location>
</feature>
<feature type="transmembrane region" description="Helical" evidence="3">
    <location>
        <begin position="191"/>
        <end position="216"/>
    </location>
</feature>
<dbReference type="InterPro" id="IPR017938">
    <property type="entry name" value="Riboflavin_synthase-like_b-brl"/>
</dbReference>
<dbReference type="PROSITE" id="PS51384">
    <property type="entry name" value="FAD_FR"/>
    <property type="match status" value="1"/>
</dbReference>
<dbReference type="AlphaFoldDB" id="A0A2I0R469"/>
<dbReference type="PANTHER" id="PTHR19384:SF17">
    <property type="entry name" value="NADPH--CYTOCHROME P450 REDUCTASE"/>
    <property type="match status" value="1"/>
</dbReference>
<dbReference type="Pfam" id="PF00258">
    <property type="entry name" value="Flavodoxin_1"/>
    <property type="match status" value="1"/>
</dbReference>
<keyword evidence="1" id="KW-0285">Flavoprotein</keyword>
<dbReference type="InterPro" id="IPR001094">
    <property type="entry name" value="Flavdoxin-like"/>
</dbReference>
<dbReference type="Gene3D" id="3.40.50.360">
    <property type="match status" value="1"/>
</dbReference>
<dbReference type="InterPro" id="IPR008254">
    <property type="entry name" value="Flavodoxin/NO_synth"/>
</dbReference>
<dbReference type="Pfam" id="PF03929">
    <property type="entry name" value="PepSY_TM"/>
    <property type="match status" value="1"/>
</dbReference>
<dbReference type="InterPro" id="IPR017927">
    <property type="entry name" value="FAD-bd_FR_type"/>
</dbReference>
<dbReference type="InterPro" id="IPR039261">
    <property type="entry name" value="FNR_nucleotide-bd"/>
</dbReference>
<feature type="domain" description="Flavodoxin-like" evidence="4">
    <location>
        <begin position="356"/>
        <end position="495"/>
    </location>
</feature>
<dbReference type="InterPro" id="IPR029039">
    <property type="entry name" value="Flavoprotein-like_sf"/>
</dbReference>
<feature type="domain" description="FAD-binding FR-type" evidence="5">
    <location>
        <begin position="509"/>
        <end position="609"/>
    </location>
</feature>
<name>A0A2I0R469_9FLAO</name>
<dbReference type="InterPro" id="IPR005625">
    <property type="entry name" value="PepSY-ass_TM"/>
</dbReference>
<keyword evidence="3" id="KW-0812">Transmembrane</keyword>
<keyword evidence="3" id="KW-0472">Membrane</keyword>
<evidence type="ECO:0000259" key="4">
    <source>
        <dbReference type="PROSITE" id="PS50902"/>
    </source>
</evidence>
<dbReference type="Pfam" id="PF00175">
    <property type="entry name" value="NAD_binding_1"/>
    <property type="match status" value="1"/>
</dbReference>
<evidence type="ECO:0000256" key="2">
    <source>
        <dbReference type="ARBA" id="ARBA00023797"/>
    </source>
</evidence>